<keyword evidence="1" id="KW-0812">Transmembrane</keyword>
<dbReference type="EMBL" id="CAJHJT010000034">
    <property type="protein sequence ID" value="CAD7004368.1"/>
    <property type="molecule type" value="Genomic_DNA"/>
</dbReference>
<feature type="transmembrane region" description="Helical" evidence="1">
    <location>
        <begin position="66"/>
        <end position="90"/>
    </location>
</feature>
<gene>
    <name evidence="2" type="ORF">CCAP1982_LOCUS12778</name>
</gene>
<sequence length="219" mass="24391">MVSTIPLQLLLPPPLYVGPPPSSPAPTGTITTQRQQIRNKKVLYGVQAAVEAAAATTTTMNAQTKLLLLVLWFSLTFTIVHVAVAIFIIISLLEKVRKEEYCENLSSTKWDGERASKALGPLIKPYFLKKELVVNPREGSGRIFSGVRRLKWDTNVKKRSSQLDLFGALCFKKRENVIYFQSSRELVIESGFINISDANVLLKEEYMSSSKICIKNSAG</sequence>
<comment type="caution">
    <text evidence="2">The sequence shown here is derived from an EMBL/GenBank/DDBJ whole genome shotgun (WGS) entry which is preliminary data.</text>
</comment>
<organism evidence="2 3">
    <name type="scientific">Ceratitis capitata</name>
    <name type="common">Mediterranean fruit fly</name>
    <name type="synonym">Tephritis capitata</name>
    <dbReference type="NCBI Taxonomy" id="7213"/>
    <lineage>
        <taxon>Eukaryota</taxon>
        <taxon>Metazoa</taxon>
        <taxon>Ecdysozoa</taxon>
        <taxon>Arthropoda</taxon>
        <taxon>Hexapoda</taxon>
        <taxon>Insecta</taxon>
        <taxon>Pterygota</taxon>
        <taxon>Neoptera</taxon>
        <taxon>Endopterygota</taxon>
        <taxon>Diptera</taxon>
        <taxon>Brachycera</taxon>
        <taxon>Muscomorpha</taxon>
        <taxon>Tephritoidea</taxon>
        <taxon>Tephritidae</taxon>
        <taxon>Ceratitis</taxon>
        <taxon>Ceratitis</taxon>
    </lineage>
</organism>
<keyword evidence="1" id="KW-0472">Membrane</keyword>
<dbReference type="Proteomes" id="UP000606786">
    <property type="component" value="Unassembled WGS sequence"/>
</dbReference>
<accession>A0A811V1D7</accession>
<keyword evidence="3" id="KW-1185">Reference proteome</keyword>
<proteinExistence type="predicted"/>
<reference evidence="2" key="1">
    <citation type="submission" date="2020-11" db="EMBL/GenBank/DDBJ databases">
        <authorList>
            <person name="Whitehead M."/>
        </authorList>
    </citation>
    <scope>NUCLEOTIDE SEQUENCE</scope>
    <source>
        <strain evidence="2">EGII</strain>
    </source>
</reference>
<name>A0A811V1D7_CERCA</name>
<evidence type="ECO:0000256" key="1">
    <source>
        <dbReference type="SAM" id="Phobius"/>
    </source>
</evidence>
<protein>
    <submittedName>
        <fullName evidence="2">(Mediterranean fruit fly) hypothetical protein</fullName>
    </submittedName>
</protein>
<evidence type="ECO:0000313" key="3">
    <source>
        <dbReference type="Proteomes" id="UP000606786"/>
    </source>
</evidence>
<keyword evidence="1" id="KW-1133">Transmembrane helix</keyword>
<dbReference type="AlphaFoldDB" id="A0A811V1D7"/>
<evidence type="ECO:0000313" key="2">
    <source>
        <dbReference type="EMBL" id="CAD7004368.1"/>
    </source>
</evidence>